<sequence length="646" mass="70779">MIRQKKPQGRKGPKAKTGCRTCKPLTPSSLANTSDDERSGIEWFMVNTSAKMPGVFESKFWNLLVLQASWSEPAILHAVLALGAAHKCDALIYNSSSDAQLSGCPEGLQRTLSHHYSRAIALLQPYLAVQSKENLRVALISCIVFACLEFLRQQYQTGNALLQNSFKLLNDMRPQCGGGTILLTPGPTSIDDILVEEIARLDIQATLLGHGSRQRYLVDSQPLSSIQHPDFRTVRVARKQLDALLCCGGARPKCHQCEKALLDCIYDVPAGLNRRQADREQIASLQATVDHLRRRVSTQGTPTSGQSGSVDTALEPSQVGNIRRDVQSSADLVEFLRDQPEGFALQVLESLRQGSSPKAIMDSISGNLSGSVTPSIHAAARGTSTPTQTPLEFQLVVQYPKVYPPLAPLNAASLDLQLLGIQPLDAGNTHDAGLSTLFHDNTSSTIRDKIVQPQDVISRASFGADNGIPIDPRLHHVDISHWTTVTISNQFATEAISLYLNMNQPWWAFFDTDLFLDDLVNVETNFCSRMLVNALLAWATQSYAHYEPMAATLPTKFLDEALRIYDAEKGVDSLTTVAATSLMSMTWTTLGKDKAGRRLQEDSARMAQRMGLYGESGAFSYHQLDLSDGRVEAAGHVNELSPRTNP</sequence>
<dbReference type="AlphaFoldDB" id="A0A8H6LK99"/>
<evidence type="ECO:0000313" key="3">
    <source>
        <dbReference type="Proteomes" id="UP000593570"/>
    </source>
</evidence>
<dbReference type="Proteomes" id="UP000593570">
    <property type="component" value="Unassembled WGS sequence"/>
</dbReference>
<dbReference type="InterPro" id="IPR053187">
    <property type="entry name" value="Notoamide_regulator"/>
</dbReference>
<evidence type="ECO:0008006" key="4">
    <source>
        <dbReference type="Google" id="ProtNLM"/>
    </source>
</evidence>
<dbReference type="CDD" id="cd12148">
    <property type="entry name" value="fungal_TF_MHR"/>
    <property type="match status" value="1"/>
</dbReference>
<keyword evidence="1" id="KW-0539">Nucleus</keyword>
<dbReference type="Pfam" id="PF11951">
    <property type="entry name" value="Fungal_trans_2"/>
    <property type="match status" value="1"/>
</dbReference>
<gene>
    <name evidence="2" type="ORF">HZS61_013263</name>
</gene>
<evidence type="ECO:0000313" key="2">
    <source>
        <dbReference type="EMBL" id="KAF6521735.1"/>
    </source>
</evidence>
<dbReference type="PANTHER" id="PTHR47256:SF1">
    <property type="entry name" value="ZN(II)2CYS6 TRANSCRIPTION FACTOR (EUROFUNG)"/>
    <property type="match status" value="1"/>
</dbReference>
<dbReference type="Gene3D" id="4.10.240.10">
    <property type="entry name" value="Zn(2)-C6 fungal-type DNA-binding domain"/>
    <property type="match status" value="1"/>
</dbReference>
<accession>A0A8H6LK99</accession>
<dbReference type="InterPro" id="IPR021858">
    <property type="entry name" value="Fun_TF"/>
</dbReference>
<dbReference type="GO" id="GO:0008270">
    <property type="term" value="F:zinc ion binding"/>
    <property type="evidence" value="ECO:0007669"/>
    <property type="project" value="InterPro"/>
</dbReference>
<organism evidence="2 3">
    <name type="scientific">Fusarium oxysporum f. sp. conglutinans</name>
    <dbReference type="NCBI Taxonomy" id="100902"/>
    <lineage>
        <taxon>Eukaryota</taxon>
        <taxon>Fungi</taxon>
        <taxon>Dikarya</taxon>
        <taxon>Ascomycota</taxon>
        <taxon>Pezizomycotina</taxon>
        <taxon>Sordariomycetes</taxon>
        <taxon>Hypocreomycetidae</taxon>
        <taxon>Hypocreales</taxon>
        <taxon>Nectriaceae</taxon>
        <taxon>Fusarium</taxon>
        <taxon>Fusarium oxysporum species complex</taxon>
    </lineage>
</organism>
<proteinExistence type="predicted"/>
<reference evidence="2 3" key="1">
    <citation type="journal article" date="2020" name="bioRxiv">
        <title>A chromosome-scale genome assembly for the Fusarium oxysporum strain Fo5176 to establish a model Arabidopsis-fungal pathosystem.</title>
        <authorList>
            <person name="Fokkens L."/>
            <person name="Guo L."/>
            <person name="Dora S."/>
            <person name="Wang B."/>
            <person name="Ye K."/>
            <person name="Sanchez-Rodriguez C."/>
            <person name="Croll D."/>
        </authorList>
    </citation>
    <scope>NUCLEOTIDE SEQUENCE [LARGE SCALE GENOMIC DNA]</scope>
    <source>
        <strain evidence="2 3">Fo5176</strain>
    </source>
</reference>
<dbReference type="GO" id="GO:0000981">
    <property type="term" value="F:DNA-binding transcription factor activity, RNA polymerase II-specific"/>
    <property type="evidence" value="ECO:0007669"/>
    <property type="project" value="InterPro"/>
</dbReference>
<comment type="caution">
    <text evidence="2">The sequence shown here is derived from an EMBL/GenBank/DDBJ whole genome shotgun (WGS) entry which is preliminary data.</text>
</comment>
<protein>
    <recommendedName>
        <fullName evidence="4">Zn(2)-C6 fungal-type domain-containing protein</fullName>
    </recommendedName>
</protein>
<dbReference type="InterPro" id="IPR036864">
    <property type="entry name" value="Zn2-C6_fun-type_DNA-bd_sf"/>
</dbReference>
<dbReference type="PANTHER" id="PTHR47256">
    <property type="entry name" value="ZN(II)2CYS6 TRANSCRIPTION FACTOR (EUROFUNG)-RELATED"/>
    <property type="match status" value="1"/>
</dbReference>
<name>A0A8H6LK99_FUSOX</name>
<dbReference type="EMBL" id="JACDXP010000006">
    <property type="protein sequence ID" value="KAF6521735.1"/>
    <property type="molecule type" value="Genomic_DNA"/>
</dbReference>
<evidence type="ECO:0000256" key="1">
    <source>
        <dbReference type="ARBA" id="ARBA00023242"/>
    </source>
</evidence>